<dbReference type="Proteomes" id="UP000195455">
    <property type="component" value="Unassembled WGS sequence"/>
</dbReference>
<keyword evidence="1" id="KW-0378">Hydrolase</keyword>
<evidence type="ECO:0000256" key="1">
    <source>
        <dbReference type="ARBA" id="ARBA00022801"/>
    </source>
</evidence>
<reference evidence="4" key="1">
    <citation type="submission" date="2017-04" db="EMBL/GenBank/DDBJ databases">
        <title>Function of individual gut microbiota members based on whole genome sequencing of pure cultures obtained from chicken caecum.</title>
        <authorList>
            <person name="Medvecky M."/>
            <person name="Cejkova D."/>
            <person name="Polansky O."/>
            <person name="Karasova D."/>
            <person name="Kubasova T."/>
            <person name="Cizek A."/>
            <person name="Rychlik I."/>
        </authorList>
    </citation>
    <scope>NUCLEOTIDE SEQUENCE [LARGE SCALE GENOMIC DNA]</scope>
    <source>
        <strain evidence="4">An75</strain>
    </source>
</reference>
<feature type="domain" description="CN hydrolase" evidence="2">
    <location>
        <begin position="36"/>
        <end position="299"/>
    </location>
</feature>
<gene>
    <name evidence="3" type="ORF">B5G26_00390</name>
</gene>
<dbReference type="PANTHER" id="PTHR43674">
    <property type="entry name" value="NITRILASE C965.09-RELATED"/>
    <property type="match status" value="1"/>
</dbReference>
<name>A0A1Y3U9T3_9FIRM</name>
<protein>
    <recommendedName>
        <fullName evidence="2">CN hydrolase domain-containing protein</fullName>
    </recommendedName>
</protein>
<dbReference type="InterPro" id="IPR003010">
    <property type="entry name" value="C-N_Hydrolase"/>
</dbReference>
<dbReference type="EMBL" id="NFHM01000001">
    <property type="protein sequence ID" value="OUN45523.1"/>
    <property type="molecule type" value="Genomic_DNA"/>
</dbReference>
<dbReference type="Pfam" id="PF00795">
    <property type="entry name" value="CN_hydrolase"/>
    <property type="match status" value="1"/>
</dbReference>
<dbReference type="AlphaFoldDB" id="A0A1Y3U9T3"/>
<sequence>MQKMRKVAALKKWKQNTQHKRMEACTMNTNRAKDIMNIAVMNFKVWTGDKETNLAHIEEYTVAAAKRGADLVLFPEMCLMGYDYFIDETIPMEQKIAVTETAQGPSVKRIEKVAKDYGVYVIFGMSEKMSEDATDLYNSAVVLGPDGFIGTYQKIHPFGTENLWCKKGETPFMFDTEWGPIGLGICYDSYQFPELVRYYVYKGARLYLNPTAVIEEIPNEGSREAFVRCYTPHLEYSVLASSVYIASANLTGYDNASYFGGGSMVIGPKTNAFGEVDVVRYIGDDRDYQAKMFIGTIDLSLAVRHQCTVNPYAGTPDFRPEIYKKFYEDLEEK</sequence>
<evidence type="ECO:0000313" key="3">
    <source>
        <dbReference type="EMBL" id="OUN45523.1"/>
    </source>
</evidence>
<dbReference type="PROSITE" id="PS50263">
    <property type="entry name" value="CN_HYDROLASE"/>
    <property type="match status" value="1"/>
</dbReference>
<dbReference type="Gene3D" id="3.60.110.10">
    <property type="entry name" value="Carbon-nitrogen hydrolase"/>
    <property type="match status" value="1"/>
</dbReference>
<accession>A0A1Y3U9T3</accession>
<evidence type="ECO:0000313" key="4">
    <source>
        <dbReference type="Proteomes" id="UP000195455"/>
    </source>
</evidence>
<dbReference type="InterPro" id="IPR050345">
    <property type="entry name" value="Aliph_Amidase/BUP"/>
</dbReference>
<dbReference type="SUPFAM" id="SSF56317">
    <property type="entry name" value="Carbon-nitrogen hydrolase"/>
    <property type="match status" value="1"/>
</dbReference>
<proteinExistence type="predicted"/>
<comment type="caution">
    <text evidence="3">The sequence shown here is derived from an EMBL/GenBank/DDBJ whole genome shotgun (WGS) entry which is preliminary data.</text>
</comment>
<dbReference type="InterPro" id="IPR036526">
    <property type="entry name" value="C-N_Hydrolase_sf"/>
</dbReference>
<organism evidence="3 4">
    <name type="scientific">Anaerotignum lactatifermentans</name>
    <dbReference type="NCBI Taxonomy" id="160404"/>
    <lineage>
        <taxon>Bacteria</taxon>
        <taxon>Bacillati</taxon>
        <taxon>Bacillota</taxon>
        <taxon>Clostridia</taxon>
        <taxon>Lachnospirales</taxon>
        <taxon>Anaerotignaceae</taxon>
        <taxon>Anaerotignum</taxon>
    </lineage>
</organism>
<dbReference type="GO" id="GO:0016811">
    <property type="term" value="F:hydrolase activity, acting on carbon-nitrogen (but not peptide) bonds, in linear amides"/>
    <property type="evidence" value="ECO:0007669"/>
    <property type="project" value="TreeGrafter"/>
</dbReference>
<dbReference type="CDD" id="cd07197">
    <property type="entry name" value="nitrilase"/>
    <property type="match status" value="1"/>
</dbReference>
<evidence type="ECO:0000259" key="2">
    <source>
        <dbReference type="PROSITE" id="PS50263"/>
    </source>
</evidence>
<dbReference type="PANTHER" id="PTHR43674:SF2">
    <property type="entry name" value="BETA-UREIDOPROPIONASE"/>
    <property type="match status" value="1"/>
</dbReference>